<name>A0A183UEZ2_TOXCA</name>
<reference evidence="1 2" key="2">
    <citation type="submission" date="2018-11" db="EMBL/GenBank/DDBJ databases">
        <authorList>
            <consortium name="Pathogen Informatics"/>
        </authorList>
    </citation>
    <scope>NUCLEOTIDE SEQUENCE [LARGE SCALE GENOMIC DNA]</scope>
</reference>
<dbReference type="AlphaFoldDB" id="A0A183UEZ2"/>
<evidence type="ECO:0000313" key="2">
    <source>
        <dbReference type="Proteomes" id="UP000050794"/>
    </source>
</evidence>
<dbReference type="Proteomes" id="UP000050794">
    <property type="component" value="Unassembled WGS sequence"/>
</dbReference>
<accession>A0A183UEZ2</accession>
<evidence type="ECO:0000313" key="1">
    <source>
        <dbReference type="EMBL" id="VDM38383.1"/>
    </source>
</evidence>
<proteinExistence type="predicted"/>
<evidence type="ECO:0000313" key="3">
    <source>
        <dbReference type="WBParaSite" id="TCNE_0000706201-mRNA-1"/>
    </source>
</evidence>
<gene>
    <name evidence="1" type="ORF">TCNE_LOCUS7062</name>
</gene>
<keyword evidence="2" id="KW-1185">Reference proteome</keyword>
<organism evidence="2 3">
    <name type="scientific">Toxocara canis</name>
    <name type="common">Canine roundworm</name>
    <dbReference type="NCBI Taxonomy" id="6265"/>
    <lineage>
        <taxon>Eukaryota</taxon>
        <taxon>Metazoa</taxon>
        <taxon>Ecdysozoa</taxon>
        <taxon>Nematoda</taxon>
        <taxon>Chromadorea</taxon>
        <taxon>Rhabditida</taxon>
        <taxon>Spirurina</taxon>
        <taxon>Ascaridomorpha</taxon>
        <taxon>Ascaridoidea</taxon>
        <taxon>Toxocaridae</taxon>
        <taxon>Toxocara</taxon>
    </lineage>
</organism>
<protein>
    <submittedName>
        <fullName evidence="3">Transposase</fullName>
    </submittedName>
</protein>
<dbReference type="EMBL" id="UYWY01019606">
    <property type="protein sequence ID" value="VDM38383.1"/>
    <property type="molecule type" value="Genomic_DNA"/>
</dbReference>
<reference evidence="3" key="1">
    <citation type="submission" date="2016-06" db="UniProtKB">
        <authorList>
            <consortium name="WormBaseParasite"/>
        </authorList>
    </citation>
    <scope>IDENTIFICATION</scope>
</reference>
<dbReference type="WBParaSite" id="TCNE_0000706201-mRNA-1">
    <property type="protein sequence ID" value="TCNE_0000706201-mRNA-1"/>
    <property type="gene ID" value="TCNE_0000706201"/>
</dbReference>
<sequence length="87" mass="10114">MEFELLGAIICSDWRSYETYRTCNARSAFCYEWKFGVIRDLKTRVVQGLTCGNKSSLRGVTVRYGHDSLGQFDCECLWKKGRPCFVR</sequence>